<keyword evidence="2 6" id="KW-0813">Transport</keyword>
<dbReference type="GO" id="GO:0005886">
    <property type="term" value="C:plasma membrane"/>
    <property type="evidence" value="ECO:0007669"/>
    <property type="project" value="UniProtKB-SubCell"/>
</dbReference>
<feature type="transmembrane region" description="Helical" evidence="6">
    <location>
        <begin position="99"/>
        <end position="124"/>
    </location>
</feature>
<organism evidence="9 10">
    <name type="scientific">Virgibacillus chiguensis</name>
    <dbReference type="NCBI Taxonomy" id="411959"/>
    <lineage>
        <taxon>Bacteria</taxon>
        <taxon>Bacillati</taxon>
        <taxon>Bacillota</taxon>
        <taxon>Bacilli</taxon>
        <taxon>Bacillales</taxon>
        <taxon>Bacillaceae</taxon>
        <taxon>Virgibacillus</taxon>
    </lineage>
</organism>
<dbReference type="PANTHER" id="PTHR42727">
    <property type="entry name" value="PHOSPHATE TRANSPORT SYSTEM PERMEASE PROTEIN"/>
    <property type="match status" value="1"/>
</dbReference>
<comment type="subcellular location">
    <subcellularLocation>
        <location evidence="6">Cell membrane</location>
        <topology evidence="6">Multi-pass membrane protein</topology>
    </subcellularLocation>
    <subcellularLocation>
        <location evidence="1">Membrane</location>
        <topology evidence="1">Multi-pass membrane protein</topology>
    </subcellularLocation>
</comment>
<keyword evidence="3 6" id="KW-0812">Transmembrane</keyword>
<comment type="similarity">
    <text evidence="7">Belongs to the binding-protein-dependent transport system permease family. CysTW subfamily.</text>
</comment>
<dbReference type="GO" id="GO:0005315">
    <property type="term" value="F:phosphate transmembrane transporter activity"/>
    <property type="evidence" value="ECO:0007669"/>
    <property type="project" value="InterPro"/>
</dbReference>
<evidence type="ECO:0000259" key="8">
    <source>
        <dbReference type="PROSITE" id="PS50928"/>
    </source>
</evidence>
<name>A0A1M5R3E0_9BACI</name>
<evidence type="ECO:0000256" key="7">
    <source>
        <dbReference type="RuleBase" id="RU363054"/>
    </source>
</evidence>
<evidence type="ECO:0000313" key="10">
    <source>
        <dbReference type="Proteomes" id="UP000184079"/>
    </source>
</evidence>
<keyword evidence="4 6" id="KW-1133">Transmembrane helix</keyword>
<dbReference type="CDD" id="cd06261">
    <property type="entry name" value="TM_PBP2"/>
    <property type="match status" value="1"/>
</dbReference>
<evidence type="ECO:0000256" key="4">
    <source>
        <dbReference type="ARBA" id="ARBA00022989"/>
    </source>
</evidence>
<dbReference type="OrthoDB" id="9785113at2"/>
<dbReference type="SUPFAM" id="SSF161098">
    <property type="entry name" value="MetI-like"/>
    <property type="match status" value="1"/>
</dbReference>
<keyword evidence="7" id="KW-0592">Phosphate transport</keyword>
<evidence type="ECO:0000256" key="3">
    <source>
        <dbReference type="ARBA" id="ARBA00022692"/>
    </source>
</evidence>
<dbReference type="Proteomes" id="UP000184079">
    <property type="component" value="Unassembled WGS sequence"/>
</dbReference>
<evidence type="ECO:0000256" key="1">
    <source>
        <dbReference type="ARBA" id="ARBA00004141"/>
    </source>
</evidence>
<dbReference type="AlphaFoldDB" id="A0A1M5R3E0"/>
<keyword evidence="5 6" id="KW-0472">Membrane</keyword>
<dbReference type="PROSITE" id="PS50928">
    <property type="entry name" value="ABC_TM1"/>
    <property type="match status" value="1"/>
</dbReference>
<proteinExistence type="inferred from homology"/>
<evidence type="ECO:0000256" key="5">
    <source>
        <dbReference type="ARBA" id="ARBA00023136"/>
    </source>
</evidence>
<dbReference type="EMBL" id="FQXD01000005">
    <property type="protein sequence ID" value="SHH20927.1"/>
    <property type="molecule type" value="Genomic_DNA"/>
</dbReference>
<dbReference type="InterPro" id="IPR035906">
    <property type="entry name" value="MetI-like_sf"/>
</dbReference>
<feature type="transmembrane region" description="Helical" evidence="6">
    <location>
        <begin position="35"/>
        <end position="59"/>
    </location>
</feature>
<feature type="domain" description="ABC transmembrane type-1" evidence="8">
    <location>
        <begin position="95"/>
        <end position="307"/>
    </location>
</feature>
<dbReference type="Pfam" id="PF00528">
    <property type="entry name" value="BPD_transp_1"/>
    <property type="match status" value="1"/>
</dbReference>
<dbReference type="GO" id="GO:0006817">
    <property type="term" value="P:phosphate ion transport"/>
    <property type="evidence" value="ECO:0007669"/>
    <property type="project" value="UniProtKB-KW"/>
</dbReference>
<dbReference type="InterPro" id="IPR011864">
    <property type="entry name" value="Phosphate_PstC"/>
</dbReference>
<evidence type="ECO:0000256" key="6">
    <source>
        <dbReference type="RuleBase" id="RU363032"/>
    </source>
</evidence>
<feature type="transmembrane region" description="Helical" evidence="6">
    <location>
        <begin position="285"/>
        <end position="307"/>
    </location>
</feature>
<keyword evidence="10" id="KW-1185">Reference proteome</keyword>
<feature type="transmembrane region" description="Helical" evidence="6">
    <location>
        <begin position="215"/>
        <end position="236"/>
    </location>
</feature>
<dbReference type="InterPro" id="IPR000515">
    <property type="entry name" value="MetI-like"/>
</dbReference>
<dbReference type="Gene3D" id="1.10.3720.10">
    <property type="entry name" value="MetI-like"/>
    <property type="match status" value="1"/>
</dbReference>
<comment type="function">
    <text evidence="7">Part of the binding-protein-dependent transport system for phosphate; probably responsible for the translocation of the substrate across the membrane.</text>
</comment>
<dbReference type="PANTHER" id="PTHR42727:SF1">
    <property type="entry name" value="PHOSPHATE TRANSPORT SYSTEM PERMEASE"/>
    <property type="match status" value="1"/>
</dbReference>
<feature type="transmembrane region" description="Helical" evidence="6">
    <location>
        <begin position="171"/>
        <end position="194"/>
    </location>
</feature>
<dbReference type="NCBIfam" id="TIGR02138">
    <property type="entry name" value="phosphate_pstC"/>
    <property type="match status" value="1"/>
</dbReference>
<accession>A0A1M5R3E0</accession>
<sequence>MALDNKIDNQDKPSIQDMIAKKKNGKNLTSITEKVIPVLLFLIAAVSIFTTIGIVYTLLIETIEFFKRVPVMDFFTGTALKPLSQNPEFGVLPLINGTIISSIIAMLVAGPIGIMTAVFLSEYASERVRRTLKPMLEILAGIPTIVYGFFAFTFVTPLIREVFPSVEATNILSPGLVMGVMIIPMIASLSEDAMTSVPNAMREGALALGATKLEVTFRVVIPAALSGIIASFVLGISRAIGETMIVTIASGSSKNFTFDITQSMQTMTAYIVEVSGGEAPAGSTIYFSLYAVAMTLFVFTLLMNLLARYVSRKFREEY</sequence>
<gene>
    <name evidence="9" type="ORF">SAMN05421807_1055</name>
</gene>
<keyword evidence="7" id="KW-1003">Cell membrane</keyword>
<evidence type="ECO:0000256" key="2">
    <source>
        <dbReference type="ARBA" id="ARBA00022448"/>
    </source>
</evidence>
<reference evidence="10" key="1">
    <citation type="submission" date="2016-11" db="EMBL/GenBank/DDBJ databases">
        <authorList>
            <person name="Varghese N."/>
            <person name="Submissions S."/>
        </authorList>
    </citation>
    <scope>NUCLEOTIDE SEQUENCE [LARGE SCALE GENOMIC DNA]</scope>
    <source>
        <strain evidence="10">CGMCC 1.6496</strain>
    </source>
</reference>
<feature type="transmembrane region" description="Helical" evidence="6">
    <location>
        <begin position="136"/>
        <end position="159"/>
    </location>
</feature>
<evidence type="ECO:0000313" key="9">
    <source>
        <dbReference type="EMBL" id="SHH20927.1"/>
    </source>
</evidence>
<protein>
    <recommendedName>
        <fullName evidence="7">Phosphate transport system permease protein</fullName>
    </recommendedName>
</protein>